<proteinExistence type="predicted"/>
<dbReference type="SUPFAM" id="SSF89447">
    <property type="entry name" value="AbrB/MazE/MraZ-like"/>
    <property type="match status" value="1"/>
</dbReference>
<dbReference type="Gene3D" id="2.10.260.10">
    <property type="match status" value="1"/>
</dbReference>
<keyword evidence="3" id="KW-1185">Reference proteome</keyword>
<accession>A0A916SKP6</accession>
<reference evidence="2" key="1">
    <citation type="journal article" date="2014" name="Int. J. Syst. Evol. Microbiol.">
        <title>Complete genome sequence of Corynebacterium casei LMG S-19264T (=DSM 44701T), isolated from a smear-ripened cheese.</title>
        <authorList>
            <consortium name="US DOE Joint Genome Institute (JGI-PGF)"/>
            <person name="Walter F."/>
            <person name="Albersmeier A."/>
            <person name="Kalinowski J."/>
            <person name="Ruckert C."/>
        </authorList>
    </citation>
    <scope>NUCLEOTIDE SEQUENCE</scope>
    <source>
        <strain evidence="2">CGMCC 1.15082</strain>
    </source>
</reference>
<evidence type="ECO:0000313" key="2">
    <source>
        <dbReference type="EMBL" id="GGB02269.1"/>
    </source>
</evidence>
<dbReference type="AlphaFoldDB" id="A0A916SKP6"/>
<protein>
    <submittedName>
        <fullName evidence="2">AbrB family transcriptional regulator</fullName>
    </submittedName>
</protein>
<dbReference type="EMBL" id="BMHH01000015">
    <property type="protein sequence ID" value="GGB02269.1"/>
    <property type="molecule type" value="Genomic_DNA"/>
</dbReference>
<comment type="caution">
    <text evidence="2">The sequence shown here is derived from an EMBL/GenBank/DDBJ whole genome shotgun (WGS) entry which is preliminary data.</text>
</comment>
<evidence type="ECO:0000259" key="1">
    <source>
        <dbReference type="SMART" id="SM00966"/>
    </source>
</evidence>
<dbReference type="SMART" id="SM00966">
    <property type="entry name" value="SpoVT_AbrB"/>
    <property type="match status" value="1"/>
</dbReference>
<dbReference type="Proteomes" id="UP000646478">
    <property type="component" value="Unassembled WGS sequence"/>
</dbReference>
<organism evidence="2 3">
    <name type="scientific">Brucella endophytica</name>
    <dbReference type="NCBI Taxonomy" id="1963359"/>
    <lineage>
        <taxon>Bacteria</taxon>
        <taxon>Pseudomonadati</taxon>
        <taxon>Pseudomonadota</taxon>
        <taxon>Alphaproteobacteria</taxon>
        <taxon>Hyphomicrobiales</taxon>
        <taxon>Brucellaceae</taxon>
        <taxon>Brucella/Ochrobactrum group</taxon>
        <taxon>Brucella</taxon>
    </lineage>
</organism>
<name>A0A916SKP6_9HYPH</name>
<reference evidence="2" key="2">
    <citation type="submission" date="2020-09" db="EMBL/GenBank/DDBJ databases">
        <authorList>
            <person name="Sun Q."/>
            <person name="Zhou Y."/>
        </authorList>
    </citation>
    <scope>NUCLEOTIDE SEQUENCE</scope>
    <source>
        <strain evidence="2">CGMCC 1.15082</strain>
    </source>
</reference>
<feature type="domain" description="SpoVT-AbrB" evidence="1">
    <location>
        <begin position="8"/>
        <end position="52"/>
    </location>
</feature>
<evidence type="ECO:0000313" key="3">
    <source>
        <dbReference type="Proteomes" id="UP000646478"/>
    </source>
</evidence>
<sequence>MEAGMQIAKWGNSLAVRLPSAVVEALNLKEGDEINIHVQEDGSFGVARDTSRENALERIRSFRKKLPAGWKFDRDEANSR</sequence>
<gene>
    <name evidence="2" type="ORF">GCM10011491_33010</name>
</gene>
<dbReference type="GO" id="GO:0003677">
    <property type="term" value="F:DNA binding"/>
    <property type="evidence" value="ECO:0007669"/>
    <property type="project" value="InterPro"/>
</dbReference>
<dbReference type="InterPro" id="IPR007159">
    <property type="entry name" value="SpoVT-AbrB_dom"/>
</dbReference>
<dbReference type="InterPro" id="IPR037914">
    <property type="entry name" value="SpoVT-AbrB_sf"/>
</dbReference>
<dbReference type="Pfam" id="PF04014">
    <property type="entry name" value="MazE_antitoxin"/>
    <property type="match status" value="1"/>
</dbReference>